<evidence type="ECO:0000256" key="1">
    <source>
        <dbReference type="ARBA" id="ARBA00023157"/>
    </source>
</evidence>
<dbReference type="InterPro" id="IPR033116">
    <property type="entry name" value="TRYPSIN_SER"/>
</dbReference>
<accession>A0A8K0P407</accession>
<dbReference type="PROSITE" id="PS00135">
    <property type="entry name" value="TRYPSIN_SER"/>
    <property type="match status" value="1"/>
</dbReference>
<dbReference type="AlphaFoldDB" id="A0A8K0P407"/>
<feature type="domain" description="Peptidase S1" evidence="3">
    <location>
        <begin position="21"/>
        <end position="248"/>
    </location>
</feature>
<reference evidence="4" key="2">
    <citation type="submission" date="2017-10" db="EMBL/GenBank/DDBJ databases">
        <title>Ladona fulva Genome sequencing and assembly.</title>
        <authorList>
            <person name="Murali S."/>
            <person name="Richards S."/>
            <person name="Bandaranaike D."/>
            <person name="Bellair M."/>
            <person name="Blankenburg K."/>
            <person name="Chao H."/>
            <person name="Dinh H."/>
            <person name="Doddapaneni H."/>
            <person name="Dugan-Rocha S."/>
            <person name="Elkadiri S."/>
            <person name="Gnanaolivu R."/>
            <person name="Hernandez B."/>
            <person name="Skinner E."/>
            <person name="Javaid M."/>
            <person name="Lee S."/>
            <person name="Li M."/>
            <person name="Ming W."/>
            <person name="Munidasa M."/>
            <person name="Muniz J."/>
            <person name="Nguyen L."/>
            <person name="Hughes D."/>
            <person name="Osuji N."/>
            <person name="Pu L.-L."/>
            <person name="Puazo M."/>
            <person name="Qu C."/>
            <person name="Quiroz J."/>
            <person name="Raj R."/>
            <person name="Weissenberger G."/>
            <person name="Xin Y."/>
            <person name="Zou X."/>
            <person name="Han Y."/>
            <person name="Worley K."/>
            <person name="Muzny D."/>
            <person name="Gibbs R."/>
        </authorList>
    </citation>
    <scope>NUCLEOTIDE SEQUENCE</scope>
    <source>
        <strain evidence="4">Sampled in the wild</strain>
    </source>
</reference>
<dbReference type="InterPro" id="IPR001254">
    <property type="entry name" value="Trypsin_dom"/>
</dbReference>
<dbReference type="PANTHER" id="PTHR24252:SF7">
    <property type="entry name" value="HYALIN"/>
    <property type="match status" value="1"/>
</dbReference>
<dbReference type="SUPFAM" id="SSF50494">
    <property type="entry name" value="Trypsin-like serine proteases"/>
    <property type="match status" value="1"/>
</dbReference>
<dbReference type="SMART" id="SM00020">
    <property type="entry name" value="Tryp_SPc"/>
    <property type="match status" value="1"/>
</dbReference>
<name>A0A8K0P407_LADFU</name>
<evidence type="ECO:0000259" key="3">
    <source>
        <dbReference type="PROSITE" id="PS50240"/>
    </source>
</evidence>
<dbReference type="InterPro" id="IPR001314">
    <property type="entry name" value="Peptidase_S1A"/>
</dbReference>
<dbReference type="CDD" id="cd00190">
    <property type="entry name" value="Tryp_SPc"/>
    <property type="match status" value="1"/>
</dbReference>
<dbReference type="InterPro" id="IPR009003">
    <property type="entry name" value="Peptidase_S1_PA"/>
</dbReference>
<dbReference type="PROSITE" id="PS50240">
    <property type="entry name" value="TRYPSIN_DOM"/>
    <property type="match status" value="1"/>
</dbReference>
<reference evidence="4" key="1">
    <citation type="submission" date="2013-04" db="EMBL/GenBank/DDBJ databases">
        <authorList>
            <person name="Qu J."/>
            <person name="Murali S.C."/>
            <person name="Bandaranaike D."/>
            <person name="Bellair M."/>
            <person name="Blankenburg K."/>
            <person name="Chao H."/>
            <person name="Dinh H."/>
            <person name="Doddapaneni H."/>
            <person name="Downs B."/>
            <person name="Dugan-Rocha S."/>
            <person name="Elkadiri S."/>
            <person name="Gnanaolivu R.D."/>
            <person name="Hernandez B."/>
            <person name="Javaid M."/>
            <person name="Jayaseelan J.C."/>
            <person name="Lee S."/>
            <person name="Li M."/>
            <person name="Ming W."/>
            <person name="Munidasa M."/>
            <person name="Muniz J."/>
            <person name="Nguyen L."/>
            <person name="Ongeri F."/>
            <person name="Osuji N."/>
            <person name="Pu L.-L."/>
            <person name="Puazo M."/>
            <person name="Qu C."/>
            <person name="Quiroz J."/>
            <person name="Raj R."/>
            <person name="Weissenberger G."/>
            <person name="Xin Y."/>
            <person name="Zou X."/>
            <person name="Han Y."/>
            <person name="Richards S."/>
            <person name="Worley K."/>
            <person name="Muzny D."/>
            <person name="Gibbs R."/>
        </authorList>
    </citation>
    <scope>NUCLEOTIDE SEQUENCE</scope>
    <source>
        <strain evidence="4">Sampled in the wild</strain>
    </source>
</reference>
<evidence type="ECO:0000313" key="5">
    <source>
        <dbReference type="Proteomes" id="UP000792457"/>
    </source>
</evidence>
<dbReference type="GO" id="GO:0006508">
    <property type="term" value="P:proteolysis"/>
    <property type="evidence" value="ECO:0007669"/>
    <property type="project" value="InterPro"/>
</dbReference>
<dbReference type="Proteomes" id="UP000792457">
    <property type="component" value="Unassembled WGS sequence"/>
</dbReference>
<dbReference type="PANTHER" id="PTHR24252">
    <property type="entry name" value="ACROSIN-RELATED"/>
    <property type="match status" value="1"/>
</dbReference>
<gene>
    <name evidence="4" type="ORF">J437_LFUL011222</name>
</gene>
<evidence type="ECO:0000256" key="2">
    <source>
        <dbReference type="ARBA" id="ARBA00024195"/>
    </source>
</evidence>
<evidence type="ECO:0000313" key="4">
    <source>
        <dbReference type="EMBL" id="KAG8232282.1"/>
    </source>
</evidence>
<keyword evidence="1" id="KW-1015">Disulfide bond</keyword>
<dbReference type="Pfam" id="PF00089">
    <property type="entry name" value="Trypsin"/>
    <property type="match status" value="1"/>
</dbReference>
<comment type="caution">
    <text evidence="4">The sequence shown here is derived from an EMBL/GenBank/DDBJ whole genome shotgun (WGS) entry which is preliminary data.</text>
</comment>
<proteinExistence type="inferred from homology"/>
<dbReference type="EMBL" id="KZ308609">
    <property type="protein sequence ID" value="KAG8232282.1"/>
    <property type="molecule type" value="Genomic_DNA"/>
</dbReference>
<sequence length="251" mass="27537">MNPQPISFSLESCPLSGVELIVGGQAAKSGEFPHMAAIGFQQQGSNGYDWDCAGSLISDLFVLTVAHCTTSFNGDYVINNIIRHPGYRPPAKYNDIALLRLRNPVRPFTQSLRPACLYQDPSFRFSRAVASGWGRLGNEDYPSDTLMKVNLDIIDPETCNRLYATDRNTNKLREGILPSMMCAGELRGGKDTCQGDSGGPIQIRGTSNKCVYYVLGLTSFGKICGVSNSAAVYTRVSYYLPWIEQNVWPSG</sequence>
<dbReference type="PRINTS" id="PR00722">
    <property type="entry name" value="CHYMOTRYPSIN"/>
</dbReference>
<dbReference type="InterPro" id="IPR043504">
    <property type="entry name" value="Peptidase_S1_PA_chymotrypsin"/>
</dbReference>
<protein>
    <recommendedName>
        <fullName evidence="3">Peptidase S1 domain-containing protein</fullName>
    </recommendedName>
</protein>
<dbReference type="GO" id="GO:0004252">
    <property type="term" value="F:serine-type endopeptidase activity"/>
    <property type="evidence" value="ECO:0007669"/>
    <property type="project" value="InterPro"/>
</dbReference>
<organism evidence="4 5">
    <name type="scientific">Ladona fulva</name>
    <name type="common">Scarce chaser dragonfly</name>
    <name type="synonym">Libellula fulva</name>
    <dbReference type="NCBI Taxonomy" id="123851"/>
    <lineage>
        <taxon>Eukaryota</taxon>
        <taxon>Metazoa</taxon>
        <taxon>Ecdysozoa</taxon>
        <taxon>Arthropoda</taxon>
        <taxon>Hexapoda</taxon>
        <taxon>Insecta</taxon>
        <taxon>Pterygota</taxon>
        <taxon>Palaeoptera</taxon>
        <taxon>Odonata</taxon>
        <taxon>Epiprocta</taxon>
        <taxon>Anisoptera</taxon>
        <taxon>Libelluloidea</taxon>
        <taxon>Libellulidae</taxon>
        <taxon>Ladona</taxon>
    </lineage>
</organism>
<dbReference type="OrthoDB" id="6339452at2759"/>
<keyword evidence="5" id="KW-1185">Reference proteome</keyword>
<dbReference type="FunFam" id="2.40.10.10:FF:000002">
    <property type="entry name" value="Transmembrane protease serine"/>
    <property type="match status" value="1"/>
</dbReference>
<comment type="similarity">
    <text evidence="2">Belongs to the peptidase S1 family. CLIP subfamily.</text>
</comment>
<dbReference type="Gene3D" id="2.40.10.10">
    <property type="entry name" value="Trypsin-like serine proteases"/>
    <property type="match status" value="1"/>
</dbReference>